<dbReference type="EMBL" id="RCDD01000001">
    <property type="protein sequence ID" value="RLK61726.1"/>
    <property type="molecule type" value="Genomic_DNA"/>
</dbReference>
<comment type="caution">
    <text evidence="1">The sequence shown here is derived from an EMBL/GenBank/DDBJ whole genome shotgun (WGS) entry which is preliminary data.</text>
</comment>
<reference evidence="1 2" key="1">
    <citation type="submission" date="2018-10" db="EMBL/GenBank/DDBJ databases">
        <title>Genomic Encyclopedia of Archaeal and Bacterial Type Strains, Phase II (KMG-II): from individual species to whole genera.</title>
        <authorList>
            <person name="Goeker M."/>
        </authorList>
    </citation>
    <scope>NUCLEOTIDE SEQUENCE [LARGE SCALE GENOMIC DNA]</scope>
    <source>
        <strain evidence="1 2">DSM 45657</strain>
    </source>
</reference>
<dbReference type="Proteomes" id="UP000282454">
    <property type="component" value="Unassembled WGS sequence"/>
</dbReference>
<keyword evidence="2" id="KW-1185">Reference proteome</keyword>
<evidence type="ECO:0000313" key="1">
    <source>
        <dbReference type="EMBL" id="RLK61726.1"/>
    </source>
</evidence>
<organism evidence="1 2">
    <name type="scientific">Actinokineospora cianjurensis</name>
    <dbReference type="NCBI Taxonomy" id="585224"/>
    <lineage>
        <taxon>Bacteria</taxon>
        <taxon>Bacillati</taxon>
        <taxon>Actinomycetota</taxon>
        <taxon>Actinomycetes</taxon>
        <taxon>Pseudonocardiales</taxon>
        <taxon>Pseudonocardiaceae</taxon>
        <taxon>Actinokineospora</taxon>
    </lineage>
</organism>
<dbReference type="RefSeq" id="WP_121390326.1">
    <property type="nucleotide sequence ID" value="NZ_RCDD01000001.1"/>
</dbReference>
<proteinExistence type="predicted"/>
<evidence type="ECO:0000313" key="2">
    <source>
        <dbReference type="Proteomes" id="UP000282454"/>
    </source>
</evidence>
<name>A0A421BBK1_9PSEU</name>
<protein>
    <submittedName>
        <fullName evidence="1">Uncharacterized protein</fullName>
    </submittedName>
</protein>
<dbReference type="AlphaFoldDB" id="A0A421BBK1"/>
<gene>
    <name evidence="1" type="ORF">CLV68_2267</name>
</gene>
<accession>A0A421BBK1</accession>
<sequence>MAWSLSGHTQAEIADALLHDTVTTALTGVVDIEAGLDAILPTTHRVTPSVPHGQSITEHAARFAARTAAERLIARSWFPLHALRSAHALTRLLTADNPVTGSLIPTMFPTDHTGRAARLGAQLCDSLLRAGMAAAERDLAASAGQVSIASRCGAVAGRALVAAAGEITGLACAALQEPLDGIFSRLLPARRALEQAAESARCGRGVSRVTINELLTRFLTLTRDITLARAAAISRS</sequence>